<dbReference type="GO" id="GO:0005829">
    <property type="term" value="C:cytosol"/>
    <property type="evidence" value="ECO:0007669"/>
    <property type="project" value="TreeGrafter"/>
</dbReference>
<dbReference type="PANTHER" id="PTHR43691">
    <property type="entry name" value="URIDINE PHOSPHORYLASE"/>
    <property type="match status" value="1"/>
</dbReference>
<dbReference type="KEGG" id="asip:AQUSIP_24730"/>
<keyword evidence="3" id="KW-1185">Reference proteome</keyword>
<dbReference type="Gene3D" id="3.40.50.1580">
    <property type="entry name" value="Nucleoside phosphorylase domain"/>
    <property type="match status" value="1"/>
</dbReference>
<dbReference type="InterPro" id="IPR035994">
    <property type="entry name" value="Nucleoside_phosphorylase_sf"/>
</dbReference>
<dbReference type="AlphaFoldDB" id="A0A5E4PLP4"/>
<dbReference type="EMBL" id="LR699120">
    <property type="protein sequence ID" value="VVC77146.1"/>
    <property type="molecule type" value="Genomic_DNA"/>
</dbReference>
<reference evidence="2 3" key="1">
    <citation type="submission" date="2019-08" db="EMBL/GenBank/DDBJ databases">
        <authorList>
            <person name="Guy L."/>
        </authorList>
    </citation>
    <scope>NUCLEOTIDE SEQUENCE [LARGE SCALE GENOMIC DNA]</scope>
    <source>
        <strain evidence="2 3">SGT-108</strain>
    </source>
</reference>
<dbReference type="Proteomes" id="UP000324194">
    <property type="component" value="Chromosome 2"/>
</dbReference>
<evidence type="ECO:0000313" key="2">
    <source>
        <dbReference type="EMBL" id="VVC77146.1"/>
    </source>
</evidence>
<protein>
    <submittedName>
        <fullName evidence="2">Uridine phosphorylase</fullName>
    </submittedName>
</protein>
<dbReference type="GO" id="GO:0006152">
    <property type="term" value="P:purine nucleoside catabolic process"/>
    <property type="evidence" value="ECO:0007669"/>
    <property type="project" value="TreeGrafter"/>
</dbReference>
<feature type="domain" description="Nucleoside phosphorylase" evidence="1">
    <location>
        <begin position="27"/>
        <end position="221"/>
    </location>
</feature>
<evidence type="ECO:0000313" key="3">
    <source>
        <dbReference type="Proteomes" id="UP000324194"/>
    </source>
</evidence>
<accession>A0A5E4PLP4</accession>
<dbReference type="InterPro" id="IPR000845">
    <property type="entry name" value="Nucleoside_phosphorylase_d"/>
</dbReference>
<proteinExistence type="predicted"/>
<dbReference type="CDD" id="cd17767">
    <property type="entry name" value="UP_EcUdp-like"/>
    <property type="match status" value="1"/>
</dbReference>
<dbReference type="GO" id="GO:0004731">
    <property type="term" value="F:purine-nucleoside phosphorylase activity"/>
    <property type="evidence" value="ECO:0007669"/>
    <property type="project" value="TreeGrafter"/>
</dbReference>
<dbReference type="Pfam" id="PF01048">
    <property type="entry name" value="PNP_UDP_1"/>
    <property type="match status" value="1"/>
</dbReference>
<organism evidence="2 3">
    <name type="scientific">Aquicella siphonis</name>
    <dbReference type="NCBI Taxonomy" id="254247"/>
    <lineage>
        <taxon>Bacteria</taxon>
        <taxon>Pseudomonadati</taxon>
        <taxon>Pseudomonadota</taxon>
        <taxon>Gammaproteobacteria</taxon>
        <taxon>Legionellales</taxon>
        <taxon>Coxiellaceae</taxon>
        <taxon>Aquicella</taxon>
    </lineage>
</organism>
<evidence type="ECO:0000259" key="1">
    <source>
        <dbReference type="Pfam" id="PF01048"/>
    </source>
</evidence>
<dbReference type="RefSeq" id="WP_148340540.1">
    <property type="nucleotide sequence ID" value="NZ_LR699120.1"/>
</dbReference>
<gene>
    <name evidence="2" type="primary">udp</name>
    <name evidence="2" type="ORF">AQUSIP_24730</name>
</gene>
<dbReference type="SUPFAM" id="SSF53167">
    <property type="entry name" value="Purine and uridine phosphorylases"/>
    <property type="match status" value="1"/>
</dbReference>
<dbReference type="OrthoDB" id="5296640at2"/>
<dbReference type="PANTHER" id="PTHR43691:SF2">
    <property type="entry name" value="PURINE NUCLEOSIDE PHOSPHORYLASE DEOD-TYPE"/>
    <property type="match status" value="1"/>
</dbReference>
<name>A0A5E4PLP4_9COXI</name>
<sequence length="280" mass="30122">MSKQPFKPHHINADSHDLKGNGKIGRYILLPGSDGRAKAIAGHFDNLVIKPHPRGHHLYIGTIANGKTVIDVAVISTGMGCPSMEIILHELYHLGGKRFLRVGTAGSLQPGIVKIGGIVNAQASVRDEKTTTDYEPISIPAISSFEFTLAIMEAAKKLGIIHQIHTGMVHCKSSLYAREFGAGPEGAINKSYIDLLTHCGVLATEMETAALFVQSQIYNYQLLQRGKGPQYRVLCGAILGIISMPPHDFATPAQEAKIETAMIGLALESIKTLSASEIHA</sequence>